<evidence type="ECO:0000256" key="1">
    <source>
        <dbReference type="SAM" id="SignalP"/>
    </source>
</evidence>
<dbReference type="EMBL" id="CP023700">
    <property type="protein sequence ID" value="QEU88229.1"/>
    <property type="molecule type" value="Genomic_DNA"/>
</dbReference>
<keyword evidence="1" id="KW-0732">Signal</keyword>
<proteinExistence type="predicted"/>
<dbReference type="RefSeq" id="WP_004982185.1">
    <property type="nucleotide sequence ID" value="NZ_CP023700.1"/>
</dbReference>
<sequence>MFASPVLGVATGAALLLLGSAAAAPPEASAAPSETVTVDSVGRIAGNSVTLSGTYRCTDATGSVYISSAVHQGPSAESHSIGGTQAVCDGREHRWENTGNVPDGALKAGEARVEATILEMSPSGVLLVPTFHAVQHQDVTLVQD</sequence>
<dbReference type="Pfam" id="PF19816">
    <property type="entry name" value="DUF6299"/>
    <property type="match status" value="1"/>
</dbReference>
<evidence type="ECO:0000259" key="2">
    <source>
        <dbReference type="Pfam" id="PF19816"/>
    </source>
</evidence>
<gene>
    <name evidence="3" type="ORF">CP969_28690</name>
</gene>
<evidence type="ECO:0000313" key="4">
    <source>
        <dbReference type="Proteomes" id="UP000327143"/>
    </source>
</evidence>
<keyword evidence="4" id="KW-1185">Reference proteome</keyword>
<feature type="chain" id="PRO_5046247710" description="DUF6299 domain-containing protein" evidence="1">
    <location>
        <begin position="31"/>
        <end position="144"/>
    </location>
</feature>
<reference evidence="3 4" key="1">
    <citation type="submission" date="2017-09" db="EMBL/GenBank/DDBJ databases">
        <authorList>
            <person name="Lee N."/>
            <person name="Cho B.-K."/>
        </authorList>
    </citation>
    <scope>NUCLEOTIDE SEQUENCE [LARGE SCALE GENOMIC DNA]</scope>
    <source>
        <strain evidence="3 4">ATCC 39115</strain>
    </source>
</reference>
<protein>
    <recommendedName>
        <fullName evidence="2">DUF6299 domain-containing protein</fullName>
    </recommendedName>
</protein>
<evidence type="ECO:0000313" key="3">
    <source>
        <dbReference type="EMBL" id="QEU88229.1"/>
    </source>
</evidence>
<dbReference type="InterPro" id="IPR046266">
    <property type="entry name" value="DUF6299"/>
</dbReference>
<organism evidence="3 4">
    <name type="scientific">Streptomyces viridosporus T7A</name>
    <dbReference type="NCBI Taxonomy" id="665577"/>
    <lineage>
        <taxon>Bacteria</taxon>
        <taxon>Bacillati</taxon>
        <taxon>Actinomycetota</taxon>
        <taxon>Actinomycetes</taxon>
        <taxon>Kitasatosporales</taxon>
        <taxon>Streptomycetaceae</taxon>
        <taxon>Streptomyces</taxon>
    </lineage>
</organism>
<name>A0ABX6AK48_STRVD</name>
<dbReference type="Proteomes" id="UP000327143">
    <property type="component" value="Chromosome"/>
</dbReference>
<accession>A0ABX6AK48</accession>
<feature type="domain" description="DUF6299" evidence="2">
    <location>
        <begin position="32"/>
        <end position="144"/>
    </location>
</feature>
<feature type="signal peptide" evidence="1">
    <location>
        <begin position="1"/>
        <end position="30"/>
    </location>
</feature>